<gene>
    <name evidence="4" type="ORF">ROLI_033380</name>
</gene>
<evidence type="ECO:0000256" key="1">
    <source>
        <dbReference type="ARBA" id="ARBA00023125"/>
    </source>
</evidence>
<evidence type="ECO:0000313" key="4">
    <source>
        <dbReference type="EMBL" id="WVX50241.1"/>
    </source>
</evidence>
<dbReference type="SUPFAM" id="SSF46689">
    <property type="entry name" value="Homeodomain-like"/>
    <property type="match status" value="1"/>
</dbReference>
<keyword evidence="1 2" id="KW-0238">DNA-binding</keyword>
<proteinExistence type="predicted"/>
<evidence type="ECO:0000259" key="3">
    <source>
        <dbReference type="PROSITE" id="PS50977"/>
    </source>
</evidence>
<sequence>MRIRLTRNIIRVNDTYMNTKTRKYDSSKRKAQAEASREKILKCAAKLLAENHKDEFRLEDVARLAEVSVQTILRAFGSKDGLLVKTLEHEAPAALDFSIYSNIKIEDLDQLVTTLFKIYDKIGDLVIHALAHEHRSPEFQKSLDVGRDFHKALVSDAFGIHIHRRPPSERSFLFHALLTATDIYIWKILRRDEVLSFDEAVATVVLNLKSLIQEKE</sequence>
<dbReference type="InterPro" id="IPR009057">
    <property type="entry name" value="Homeodomain-like_sf"/>
</dbReference>
<organism evidence="4 5">
    <name type="scientific">Roseobacter fucihabitans</name>
    <dbReference type="NCBI Taxonomy" id="1537242"/>
    <lineage>
        <taxon>Bacteria</taxon>
        <taxon>Pseudomonadati</taxon>
        <taxon>Pseudomonadota</taxon>
        <taxon>Alphaproteobacteria</taxon>
        <taxon>Rhodobacterales</taxon>
        <taxon>Roseobacteraceae</taxon>
        <taxon>Roseobacter</taxon>
    </lineage>
</organism>
<feature type="domain" description="HTH tetR-type" evidence="3">
    <location>
        <begin position="34"/>
        <end position="94"/>
    </location>
</feature>
<dbReference type="PROSITE" id="PS50977">
    <property type="entry name" value="HTH_TETR_2"/>
    <property type="match status" value="1"/>
</dbReference>
<keyword evidence="5" id="KW-1185">Reference proteome</keyword>
<dbReference type="Proteomes" id="UP001318682">
    <property type="component" value="Chromosome"/>
</dbReference>
<protein>
    <recommendedName>
        <fullName evidence="3">HTH tetR-type domain-containing protein</fullName>
    </recommendedName>
</protein>
<dbReference type="Gene3D" id="1.10.357.10">
    <property type="entry name" value="Tetracycline Repressor, domain 2"/>
    <property type="match status" value="1"/>
</dbReference>
<feature type="DNA-binding region" description="H-T-H motif" evidence="2">
    <location>
        <begin position="57"/>
        <end position="76"/>
    </location>
</feature>
<evidence type="ECO:0000256" key="2">
    <source>
        <dbReference type="PROSITE-ProRule" id="PRU00335"/>
    </source>
</evidence>
<reference evidence="5" key="1">
    <citation type="submission" date="2024-01" db="EMBL/GenBank/DDBJ databases">
        <title>Roseobacter fucihabitans sp. nov., isolated from the brown alga Fucus spiralis.</title>
        <authorList>
            <person name="Hahnke S."/>
            <person name="Berger M."/>
            <person name="Schlingloff A."/>
            <person name="Athale I."/>
            <person name="Neumann-Schaal M."/>
            <person name="Adenaya A."/>
            <person name="Poehlein A."/>
            <person name="Daniel R."/>
            <person name="Pertersen J."/>
            <person name="Brinkhoff T."/>
        </authorList>
    </citation>
    <scope>NUCLEOTIDE SEQUENCE [LARGE SCALE GENOMIC DNA]</scope>
    <source>
        <strain evidence="5">B14</strain>
    </source>
</reference>
<evidence type="ECO:0000313" key="5">
    <source>
        <dbReference type="Proteomes" id="UP001318682"/>
    </source>
</evidence>
<dbReference type="Pfam" id="PF00440">
    <property type="entry name" value="TetR_N"/>
    <property type="match status" value="1"/>
</dbReference>
<name>A0ABZ2BWQ0_9RHOB</name>
<dbReference type="EMBL" id="CP143423">
    <property type="protein sequence ID" value="WVX50241.1"/>
    <property type="molecule type" value="Genomic_DNA"/>
</dbReference>
<accession>A0ABZ2BWQ0</accession>
<dbReference type="InterPro" id="IPR001647">
    <property type="entry name" value="HTH_TetR"/>
</dbReference>